<evidence type="ECO:0000259" key="8">
    <source>
        <dbReference type="PROSITE" id="PS50109"/>
    </source>
</evidence>
<dbReference type="InterPro" id="IPR004358">
    <property type="entry name" value="Sig_transdc_His_kin-like_C"/>
</dbReference>
<dbReference type="Pfam" id="PF02518">
    <property type="entry name" value="HATPase_c"/>
    <property type="match status" value="1"/>
</dbReference>
<accession>X0Y8J9</accession>
<feature type="domain" description="Histidine kinase" evidence="8">
    <location>
        <begin position="1"/>
        <end position="150"/>
    </location>
</feature>
<dbReference type="PROSITE" id="PS50109">
    <property type="entry name" value="HIS_KIN"/>
    <property type="match status" value="1"/>
</dbReference>
<dbReference type="GO" id="GO:0005524">
    <property type="term" value="F:ATP binding"/>
    <property type="evidence" value="ECO:0007669"/>
    <property type="project" value="UniProtKB-KW"/>
</dbReference>
<keyword evidence="7" id="KW-0902">Two-component regulatory system</keyword>
<sequence length="150" mass="16280">QVPREASPVCVREVVEGVLKERSHEIREKGIEVDVSGDLGTITASPTQIQQVFSNLIGNAINYNDSENPVIRISHLGDDGDGGHRYLVRDNGPGIPEDIIDNVFLPFIKGKSGDTGIGLSMAQKIVKVYGGEIRAYNEGGACLEFVLRDF</sequence>
<dbReference type="GO" id="GO:0030295">
    <property type="term" value="F:protein kinase activator activity"/>
    <property type="evidence" value="ECO:0007669"/>
    <property type="project" value="TreeGrafter"/>
</dbReference>
<dbReference type="PANTHER" id="PTHR42878:SF7">
    <property type="entry name" value="SENSOR HISTIDINE KINASE GLRK"/>
    <property type="match status" value="1"/>
</dbReference>
<organism evidence="9">
    <name type="scientific">marine sediment metagenome</name>
    <dbReference type="NCBI Taxonomy" id="412755"/>
    <lineage>
        <taxon>unclassified sequences</taxon>
        <taxon>metagenomes</taxon>
        <taxon>ecological metagenomes</taxon>
    </lineage>
</organism>
<dbReference type="EC" id="2.7.13.3" evidence="2"/>
<evidence type="ECO:0000256" key="7">
    <source>
        <dbReference type="ARBA" id="ARBA00023012"/>
    </source>
</evidence>
<evidence type="ECO:0000256" key="6">
    <source>
        <dbReference type="ARBA" id="ARBA00022840"/>
    </source>
</evidence>
<proteinExistence type="predicted"/>
<dbReference type="CDD" id="cd00075">
    <property type="entry name" value="HATPase"/>
    <property type="match status" value="1"/>
</dbReference>
<dbReference type="GO" id="GO:0004673">
    <property type="term" value="F:protein histidine kinase activity"/>
    <property type="evidence" value="ECO:0007669"/>
    <property type="project" value="UniProtKB-EC"/>
</dbReference>
<dbReference type="Gene3D" id="3.30.565.10">
    <property type="entry name" value="Histidine kinase-like ATPase, C-terminal domain"/>
    <property type="match status" value="1"/>
</dbReference>
<feature type="non-terminal residue" evidence="9">
    <location>
        <position position="1"/>
    </location>
</feature>
<dbReference type="InterPro" id="IPR005467">
    <property type="entry name" value="His_kinase_dom"/>
</dbReference>
<protein>
    <recommendedName>
        <fullName evidence="2">histidine kinase</fullName>
        <ecNumber evidence="2">2.7.13.3</ecNumber>
    </recommendedName>
</protein>
<keyword evidence="6" id="KW-0067">ATP-binding</keyword>
<evidence type="ECO:0000256" key="2">
    <source>
        <dbReference type="ARBA" id="ARBA00012438"/>
    </source>
</evidence>
<evidence type="ECO:0000256" key="5">
    <source>
        <dbReference type="ARBA" id="ARBA00022777"/>
    </source>
</evidence>
<dbReference type="InterPro" id="IPR036890">
    <property type="entry name" value="HATPase_C_sf"/>
</dbReference>
<evidence type="ECO:0000256" key="1">
    <source>
        <dbReference type="ARBA" id="ARBA00000085"/>
    </source>
</evidence>
<dbReference type="GO" id="GO:0000156">
    <property type="term" value="F:phosphorelay response regulator activity"/>
    <property type="evidence" value="ECO:0007669"/>
    <property type="project" value="TreeGrafter"/>
</dbReference>
<dbReference type="PRINTS" id="PR00344">
    <property type="entry name" value="BCTRLSENSOR"/>
</dbReference>
<evidence type="ECO:0000256" key="3">
    <source>
        <dbReference type="ARBA" id="ARBA00022679"/>
    </source>
</evidence>
<comment type="catalytic activity">
    <reaction evidence="1">
        <text>ATP + protein L-histidine = ADP + protein N-phospho-L-histidine.</text>
        <dbReference type="EC" id="2.7.13.3"/>
    </reaction>
</comment>
<dbReference type="EMBL" id="BARS01052199">
    <property type="protein sequence ID" value="GAG52110.1"/>
    <property type="molecule type" value="Genomic_DNA"/>
</dbReference>
<dbReference type="GO" id="GO:0007234">
    <property type="term" value="P:osmosensory signaling via phosphorelay pathway"/>
    <property type="evidence" value="ECO:0007669"/>
    <property type="project" value="TreeGrafter"/>
</dbReference>
<dbReference type="InterPro" id="IPR003594">
    <property type="entry name" value="HATPase_dom"/>
</dbReference>
<keyword evidence="4" id="KW-0547">Nucleotide-binding</keyword>
<keyword evidence="3" id="KW-0808">Transferase</keyword>
<reference evidence="9" key="1">
    <citation type="journal article" date="2014" name="Front. Microbiol.">
        <title>High frequency of phylogenetically diverse reductive dehalogenase-homologous genes in deep subseafloor sedimentary metagenomes.</title>
        <authorList>
            <person name="Kawai M."/>
            <person name="Futagami T."/>
            <person name="Toyoda A."/>
            <person name="Takaki Y."/>
            <person name="Nishi S."/>
            <person name="Hori S."/>
            <person name="Arai W."/>
            <person name="Tsubouchi T."/>
            <person name="Morono Y."/>
            <person name="Uchiyama I."/>
            <person name="Ito T."/>
            <person name="Fujiyama A."/>
            <person name="Inagaki F."/>
            <person name="Takami H."/>
        </authorList>
    </citation>
    <scope>NUCLEOTIDE SEQUENCE</scope>
    <source>
        <strain evidence="9">Expedition CK06-06</strain>
    </source>
</reference>
<dbReference type="SMART" id="SM00387">
    <property type="entry name" value="HATPase_c"/>
    <property type="match status" value="1"/>
</dbReference>
<keyword evidence="5" id="KW-0418">Kinase</keyword>
<evidence type="ECO:0000313" key="9">
    <source>
        <dbReference type="EMBL" id="GAG52110.1"/>
    </source>
</evidence>
<comment type="caution">
    <text evidence="9">The sequence shown here is derived from an EMBL/GenBank/DDBJ whole genome shotgun (WGS) entry which is preliminary data.</text>
</comment>
<dbReference type="SUPFAM" id="SSF55874">
    <property type="entry name" value="ATPase domain of HSP90 chaperone/DNA topoisomerase II/histidine kinase"/>
    <property type="match status" value="1"/>
</dbReference>
<evidence type="ECO:0000256" key="4">
    <source>
        <dbReference type="ARBA" id="ARBA00022741"/>
    </source>
</evidence>
<name>X0Y8J9_9ZZZZ</name>
<dbReference type="AlphaFoldDB" id="X0Y8J9"/>
<dbReference type="PANTHER" id="PTHR42878">
    <property type="entry name" value="TWO-COMPONENT HISTIDINE KINASE"/>
    <property type="match status" value="1"/>
</dbReference>
<dbReference type="InterPro" id="IPR050351">
    <property type="entry name" value="BphY/WalK/GraS-like"/>
</dbReference>
<gene>
    <name evidence="9" type="ORF">S01H1_77642</name>
</gene>